<comment type="caution">
    <text evidence="2">The sequence shown here is derived from an EMBL/GenBank/DDBJ whole genome shotgun (WGS) entry which is preliminary data.</text>
</comment>
<accession>A0AAV7RAP1</accession>
<organism evidence="2 3">
    <name type="scientific">Pleurodeles waltl</name>
    <name type="common">Iberian ribbed newt</name>
    <dbReference type="NCBI Taxonomy" id="8319"/>
    <lineage>
        <taxon>Eukaryota</taxon>
        <taxon>Metazoa</taxon>
        <taxon>Chordata</taxon>
        <taxon>Craniata</taxon>
        <taxon>Vertebrata</taxon>
        <taxon>Euteleostomi</taxon>
        <taxon>Amphibia</taxon>
        <taxon>Batrachia</taxon>
        <taxon>Caudata</taxon>
        <taxon>Salamandroidea</taxon>
        <taxon>Salamandridae</taxon>
        <taxon>Pleurodelinae</taxon>
        <taxon>Pleurodeles</taxon>
    </lineage>
</organism>
<feature type="region of interest" description="Disordered" evidence="1">
    <location>
        <begin position="147"/>
        <end position="268"/>
    </location>
</feature>
<feature type="compositionally biased region" description="Polar residues" evidence="1">
    <location>
        <begin position="237"/>
        <end position="256"/>
    </location>
</feature>
<feature type="compositionally biased region" description="Low complexity" evidence="1">
    <location>
        <begin position="178"/>
        <end position="189"/>
    </location>
</feature>
<protein>
    <submittedName>
        <fullName evidence="2">Uncharacterized protein</fullName>
    </submittedName>
</protein>
<dbReference type="AlphaFoldDB" id="A0AAV7RAP1"/>
<dbReference type="Proteomes" id="UP001066276">
    <property type="component" value="Chromosome 5"/>
</dbReference>
<gene>
    <name evidence="2" type="ORF">NDU88_001985</name>
</gene>
<keyword evidence="3" id="KW-1185">Reference proteome</keyword>
<name>A0AAV7RAP1_PLEWA</name>
<evidence type="ECO:0000313" key="3">
    <source>
        <dbReference type="Proteomes" id="UP001066276"/>
    </source>
</evidence>
<sequence length="268" mass="27875">MVSPLGRLPTFVAALSWHPSLGVSLSHHGRCLGASAGDLCPRPCHQPYRQPTRVSILGLVTPGPAALQLNACYPPLLLQGSLQIQRGPSVVKGGQSHVPWFREASPHHSRLLSCRDLQASAPPAPAQPTGSLPGVRQVLSARLGARASEDVGARPHHFPQASSVPLRAPRLQHVSQTAASGAGHSSPSSLQDAARNMNGASGAPSSAGRHCNYGAPLQASAAAPQELRLSRRSQRLTASTGSTRPSPVSGSTTPRSRPQRTPLCAGAR</sequence>
<evidence type="ECO:0000256" key="1">
    <source>
        <dbReference type="SAM" id="MobiDB-lite"/>
    </source>
</evidence>
<proteinExistence type="predicted"/>
<evidence type="ECO:0000313" key="2">
    <source>
        <dbReference type="EMBL" id="KAJ1149168.1"/>
    </source>
</evidence>
<reference evidence="2" key="1">
    <citation type="journal article" date="2022" name="bioRxiv">
        <title>Sequencing and chromosome-scale assembly of the giantPleurodeles waltlgenome.</title>
        <authorList>
            <person name="Brown T."/>
            <person name="Elewa A."/>
            <person name="Iarovenko S."/>
            <person name="Subramanian E."/>
            <person name="Araus A.J."/>
            <person name="Petzold A."/>
            <person name="Susuki M."/>
            <person name="Suzuki K.-i.T."/>
            <person name="Hayashi T."/>
            <person name="Toyoda A."/>
            <person name="Oliveira C."/>
            <person name="Osipova E."/>
            <person name="Leigh N.D."/>
            <person name="Simon A."/>
            <person name="Yun M.H."/>
        </authorList>
    </citation>
    <scope>NUCLEOTIDE SEQUENCE</scope>
    <source>
        <strain evidence="2">20211129_DDA</strain>
        <tissue evidence="2">Liver</tissue>
    </source>
</reference>
<dbReference type="EMBL" id="JANPWB010000009">
    <property type="protein sequence ID" value="KAJ1149168.1"/>
    <property type="molecule type" value="Genomic_DNA"/>
</dbReference>